<feature type="site" description="Transition state stabilizer" evidence="7">
    <location>
        <position position="133"/>
    </location>
</feature>
<feature type="binding site" evidence="7">
    <location>
        <position position="142"/>
    </location>
    <ligand>
        <name>4-CDP-2-C-methyl-D-erythritol 2-phosphate</name>
        <dbReference type="ChEBI" id="CHEBI:57919"/>
    </ligand>
</feature>
<dbReference type="GO" id="GO:0019288">
    <property type="term" value="P:isopentenyl diphosphate biosynthetic process, methylerythritol 4-phosphate pathway"/>
    <property type="evidence" value="ECO:0007669"/>
    <property type="project" value="UniProtKB-UniRule"/>
</dbReference>
<feature type="binding site" evidence="7">
    <location>
        <position position="139"/>
    </location>
    <ligand>
        <name>4-CDP-2-C-methyl-D-erythritol 2-phosphate</name>
        <dbReference type="ChEBI" id="CHEBI:57919"/>
    </ligand>
</feature>
<protein>
    <recommendedName>
        <fullName evidence="3 7">2-C-methyl-D-erythritol 2,4-cyclodiphosphate synthase</fullName>
        <shortName evidence="7">MECDP-synthase</shortName>
        <shortName evidence="7">MECPP-synthase</shortName>
        <shortName evidence="7">MECPS</shortName>
        <ecNumber evidence="3 7">4.6.1.12</ecNumber>
    </recommendedName>
</protein>
<feature type="binding site" evidence="7">
    <location>
        <begin position="56"/>
        <end position="58"/>
    </location>
    <ligand>
        <name>4-CDP-2-C-methyl-D-erythritol 2-phosphate</name>
        <dbReference type="ChEBI" id="CHEBI:57919"/>
    </ligand>
</feature>
<comment type="subunit">
    <text evidence="7">Homotrimer.</text>
</comment>
<dbReference type="RefSeq" id="WP_052571295.1">
    <property type="nucleotide sequence ID" value="NZ_CP009498.1"/>
</dbReference>
<dbReference type="PATRIC" id="fig|1408281.3.peg.1267"/>
<dbReference type="PANTHER" id="PTHR43181:SF1">
    <property type="entry name" value="2-C-METHYL-D-ERYTHRITOL 2,4-CYCLODIPHOSPHATE SYNTHASE, CHLOROPLASTIC"/>
    <property type="match status" value="1"/>
</dbReference>
<evidence type="ECO:0000259" key="9">
    <source>
        <dbReference type="Pfam" id="PF02542"/>
    </source>
</evidence>
<keyword evidence="5 7" id="KW-0414">Isoprene biosynthesis</keyword>
<dbReference type="NCBIfam" id="TIGR00151">
    <property type="entry name" value="ispF"/>
    <property type="match status" value="1"/>
</dbReference>
<dbReference type="HAMAP" id="MF_00107">
    <property type="entry name" value="IspF"/>
    <property type="match status" value="1"/>
</dbReference>
<dbReference type="STRING" id="1408281.Epro_1224"/>
<dbReference type="GO" id="GO:0016114">
    <property type="term" value="P:terpenoid biosynthetic process"/>
    <property type="evidence" value="ECO:0007669"/>
    <property type="project" value="InterPro"/>
</dbReference>
<dbReference type="Proteomes" id="UP000035337">
    <property type="component" value="Chromosome"/>
</dbReference>
<evidence type="ECO:0000313" key="11">
    <source>
        <dbReference type="Proteomes" id="UP000035337"/>
    </source>
</evidence>
<dbReference type="SUPFAM" id="SSF69765">
    <property type="entry name" value="IpsF-like"/>
    <property type="match status" value="1"/>
</dbReference>
<reference evidence="10 11" key="1">
    <citation type="submission" date="2014-09" db="EMBL/GenBank/DDBJ databases">
        <title>Complete genome sequence of Endomicrobium proavitum.</title>
        <authorList>
            <person name="Zheng H."/>
        </authorList>
    </citation>
    <scope>NUCLEOTIDE SEQUENCE [LARGE SCALE GENOMIC DNA]</scope>
    <source>
        <strain evidence="10 11">Rsa215</strain>
    </source>
</reference>
<feature type="site" description="Transition state stabilizer" evidence="7">
    <location>
        <position position="34"/>
    </location>
</feature>
<dbReference type="GO" id="GO:0008685">
    <property type="term" value="F:2-C-methyl-D-erythritol 2,4-cyclodiphosphate synthase activity"/>
    <property type="evidence" value="ECO:0007669"/>
    <property type="project" value="UniProtKB-UniRule"/>
</dbReference>
<feature type="binding site" evidence="7">
    <location>
        <begin position="132"/>
        <end position="135"/>
    </location>
    <ligand>
        <name>4-CDP-2-C-methyl-D-erythritol 2-phosphate</name>
        <dbReference type="ChEBI" id="CHEBI:57919"/>
    </ligand>
</feature>
<feature type="domain" description="2-C-methyl-D-erythritol 2,4-cyclodiphosphate synthase" evidence="9">
    <location>
        <begin position="1"/>
        <end position="154"/>
    </location>
</feature>
<sequence>MYIGFGYDVHKFKKGRKLFLGGVEIAAPKGLDGHSDADVLIHALMDALLGAAGLNDIGHFFPNNDPQYKNISSLKLLETVCKELKNLKFKINNADITVIAQEPKIYPHIDKMKINISKALKLNKARIAIKATTNEKMGFIGRGEGIAALAVVTIKK</sequence>
<evidence type="ECO:0000256" key="4">
    <source>
        <dbReference type="ARBA" id="ARBA00022723"/>
    </source>
</evidence>
<dbReference type="EC" id="4.6.1.12" evidence="3 7"/>
<evidence type="ECO:0000256" key="7">
    <source>
        <dbReference type="HAMAP-Rule" id="MF_00107"/>
    </source>
</evidence>
<evidence type="ECO:0000256" key="6">
    <source>
        <dbReference type="ARBA" id="ARBA00023239"/>
    </source>
</evidence>
<feature type="binding site" evidence="7">
    <location>
        <begin position="8"/>
        <end position="10"/>
    </location>
    <ligand>
        <name>4-CDP-2-C-methyl-D-erythritol 2-phosphate</name>
        <dbReference type="ChEBI" id="CHEBI:57919"/>
    </ligand>
</feature>
<evidence type="ECO:0000256" key="3">
    <source>
        <dbReference type="ARBA" id="ARBA00012579"/>
    </source>
</evidence>
<dbReference type="UniPathway" id="UPA00056">
    <property type="reaction ID" value="UER00095"/>
</dbReference>
<dbReference type="GO" id="GO:0046872">
    <property type="term" value="F:metal ion binding"/>
    <property type="evidence" value="ECO:0007669"/>
    <property type="project" value="UniProtKB-KW"/>
</dbReference>
<feature type="binding site" evidence="7">
    <location>
        <position position="42"/>
    </location>
    <ligand>
        <name>a divalent metal cation</name>
        <dbReference type="ChEBI" id="CHEBI:60240"/>
    </ligand>
</feature>
<dbReference type="InterPro" id="IPR036571">
    <property type="entry name" value="MECDP_synthase_sf"/>
</dbReference>
<feature type="binding site" evidence="7">
    <location>
        <position position="8"/>
    </location>
    <ligand>
        <name>a divalent metal cation</name>
        <dbReference type="ChEBI" id="CHEBI:60240"/>
    </ligand>
</feature>
<keyword evidence="11" id="KW-1185">Reference proteome</keyword>
<evidence type="ECO:0000256" key="5">
    <source>
        <dbReference type="ARBA" id="ARBA00023229"/>
    </source>
</evidence>
<dbReference type="Gene3D" id="3.30.1330.50">
    <property type="entry name" value="2-C-methyl-D-erythritol 2,4-cyclodiphosphate synthase"/>
    <property type="match status" value="1"/>
</dbReference>
<keyword evidence="6 7" id="KW-0456">Lyase</keyword>
<dbReference type="OrthoDB" id="9804336at2"/>
<comment type="pathway">
    <text evidence="2 7">Isoprenoid biosynthesis; isopentenyl diphosphate biosynthesis via DXP pathway; isopentenyl diphosphate from 1-deoxy-D-xylulose 5-phosphate: step 4/6.</text>
</comment>
<comment type="caution">
    <text evidence="7">Lacks conserved residue(s) required for the propagation of feature annotation.</text>
</comment>
<evidence type="ECO:0000256" key="8">
    <source>
        <dbReference type="RuleBase" id="RU004395"/>
    </source>
</evidence>
<comment type="similarity">
    <text evidence="7 8">Belongs to the IspF family.</text>
</comment>
<proteinExistence type="inferred from homology"/>
<dbReference type="CDD" id="cd00554">
    <property type="entry name" value="MECDP_synthase"/>
    <property type="match status" value="1"/>
</dbReference>
<dbReference type="Pfam" id="PF02542">
    <property type="entry name" value="YgbB"/>
    <property type="match status" value="1"/>
</dbReference>
<evidence type="ECO:0000313" key="10">
    <source>
        <dbReference type="EMBL" id="AKL98603.1"/>
    </source>
</evidence>
<comment type="function">
    <text evidence="7">Involved in the biosynthesis of isopentenyl diphosphate (IPP) and dimethylallyl diphosphate (DMAPP), two major building blocks of isoprenoid compounds. Catalyzes the conversion of 4-diphosphocytidyl-2-C-methyl-D-erythritol 2-phosphate (CDP-ME2P) to 2-C-methyl-D-erythritol 2,4-cyclodiphosphate (ME-CPP) with a corresponding release of cytidine 5-monophosphate (CMP).</text>
</comment>
<keyword evidence="4 7" id="KW-0479">Metal-binding</keyword>
<feature type="binding site" evidence="7">
    <location>
        <position position="10"/>
    </location>
    <ligand>
        <name>a divalent metal cation</name>
        <dbReference type="ChEBI" id="CHEBI:60240"/>
    </ligand>
</feature>
<comment type="catalytic activity">
    <reaction evidence="1 7 8">
        <text>4-CDP-2-C-methyl-D-erythritol 2-phosphate = 2-C-methyl-D-erythritol 2,4-cyclic diphosphate + CMP</text>
        <dbReference type="Rhea" id="RHEA:23864"/>
        <dbReference type="ChEBI" id="CHEBI:57919"/>
        <dbReference type="ChEBI" id="CHEBI:58483"/>
        <dbReference type="ChEBI" id="CHEBI:60377"/>
        <dbReference type="EC" id="4.6.1.12"/>
    </reaction>
</comment>
<gene>
    <name evidence="7 10" type="primary">ispF</name>
    <name evidence="10" type="ORF">Epro_1224</name>
</gene>
<organism evidence="10 11">
    <name type="scientific">Endomicrobium proavitum</name>
    <dbReference type="NCBI Taxonomy" id="1408281"/>
    <lineage>
        <taxon>Bacteria</taxon>
        <taxon>Pseudomonadati</taxon>
        <taxon>Elusimicrobiota</taxon>
        <taxon>Endomicrobiia</taxon>
        <taxon>Endomicrobiales</taxon>
        <taxon>Endomicrobiaceae</taxon>
        <taxon>Endomicrobium</taxon>
    </lineage>
</organism>
<evidence type="ECO:0000256" key="2">
    <source>
        <dbReference type="ARBA" id="ARBA00004709"/>
    </source>
</evidence>
<dbReference type="AlphaFoldDB" id="A0A0G3WJX3"/>
<dbReference type="PROSITE" id="PS01350">
    <property type="entry name" value="ISPF"/>
    <property type="match status" value="1"/>
</dbReference>
<evidence type="ECO:0000256" key="1">
    <source>
        <dbReference type="ARBA" id="ARBA00000200"/>
    </source>
</evidence>
<feature type="binding site" evidence="7">
    <location>
        <begin position="34"/>
        <end position="35"/>
    </location>
    <ligand>
        <name>4-CDP-2-C-methyl-D-erythritol 2-phosphate</name>
        <dbReference type="ChEBI" id="CHEBI:57919"/>
    </ligand>
</feature>
<dbReference type="InterPro" id="IPR003526">
    <property type="entry name" value="MECDP_synthase"/>
</dbReference>
<dbReference type="PANTHER" id="PTHR43181">
    <property type="entry name" value="2-C-METHYL-D-ERYTHRITOL 2,4-CYCLODIPHOSPHATE SYNTHASE, CHLOROPLASTIC"/>
    <property type="match status" value="1"/>
</dbReference>
<comment type="cofactor">
    <cofactor evidence="7">
        <name>a divalent metal cation</name>
        <dbReference type="ChEBI" id="CHEBI:60240"/>
    </cofactor>
    <text evidence="7">Binds 1 divalent metal cation per subunit.</text>
</comment>
<dbReference type="InterPro" id="IPR020555">
    <property type="entry name" value="MECDP_synthase_CS"/>
</dbReference>
<dbReference type="KEGG" id="epo:Epro_1224"/>
<dbReference type="EMBL" id="CP009498">
    <property type="protein sequence ID" value="AKL98603.1"/>
    <property type="molecule type" value="Genomic_DNA"/>
</dbReference>
<feature type="binding site" evidence="7">
    <location>
        <begin position="61"/>
        <end position="65"/>
    </location>
    <ligand>
        <name>4-CDP-2-C-methyl-D-erythritol 2-phosphate</name>
        <dbReference type="ChEBI" id="CHEBI:57919"/>
    </ligand>
</feature>
<name>A0A0G3WJX3_9BACT</name>
<accession>A0A0G3WJX3</accession>